<reference evidence="1" key="1">
    <citation type="submission" date="2020-10" db="EMBL/GenBank/DDBJ databases">
        <authorList>
            <person name="Gilroy R."/>
        </authorList>
    </citation>
    <scope>NUCLEOTIDE SEQUENCE</scope>
    <source>
        <strain evidence="1">CHK157-1446</strain>
    </source>
</reference>
<dbReference type="AlphaFoldDB" id="A0A9D1EN42"/>
<reference evidence="1" key="2">
    <citation type="journal article" date="2021" name="PeerJ">
        <title>Extensive microbial diversity within the chicken gut microbiome revealed by metagenomics and culture.</title>
        <authorList>
            <person name="Gilroy R."/>
            <person name="Ravi A."/>
            <person name="Getino M."/>
            <person name="Pursley I."/>
            <person name="Horton D.L."/>
            <person name="Alikhan N.F."/>
            <person name="Baker D."/>
            <person name="Gharbi K."/>
            <person name="Hall N."/>
            <person name="Watson M."/>
            <person name="Adriaenssens E.M."/>
            <person name="Foster-Nyarko E."/>
            <person name="Jarju S."/>
            <person name="Secka A."/>
            <person name="Antonio M."/>
            <person name="Oren A."/>
            <person name="Chaudhuri R.R."/>
            <person name="La Ragione R."/>
            <person name="Hildebrand F."/>
            <person name="Pallen M.J."/>
        </authorList>
    </citation>
    <scope>NUCLEOTIDE SEQUENCE</scope>
    <source>
        <strain evidence="1">CHK157-1446</strain>
    </source>
</reference>
<name>A0A9D1EN42_9FIRM</name>
<gene>
    <name evidence="1" type="ORF">IAD01_01620</name>
</gene>
<organism evidence="1 2">
    <name type="scientific">Candidatus Faeciplasma gallinarum</name>
    <dbReference type="NCBI Taxonomy" id="2840799"/>
    <lineage>
        <taxon>Bacteria</taxon>
        <taxon>Bacillati</taxon>
        <taxon>Bacillota</taxon>
        <taxon>Clostridia</taxon>
        <taxon>Eubacteriales</taxon>
        <taxon>Oscillospiraceae</taxon>
        <taxon>Oscillospiraceae incertae sedis</taxon>
        <taxon>Candidatus Faeciplasma</taxon>
    </lineage>
</organism>
<dbReference type="Proteomes" id="UP000823982">
    <property type="component" value="Unassembled WGS sequence"/>
</dbReference>
<sequence>MYKTVVIKYSPKAKEMALKVEETANEMEKEGFELISCSIMPSSKGILIFKKIRDDEVSE</sequence>
<evidence type="ECO:0000313" key="1">
    <source>
        <dbReference type="EMBL" id="HIS24085.1"/>
    </source>
</evidence>
<protein>
    <submittedName>
        <fullName evidence="1">Uncharacterized protein</fullName>
    </submittedName>
</protein>
<proteinExistence type="predicted"/>
<evidence type="ECO:0000313" key="2">
    <source>
        <dbReference type="Proteomes" id="UP000823982"/>
    </source>
</evidence>
<comment type="caution">
    <text evidence="1">The sequence shown here is derived from an EMBL/GenBank/DDBJ whole genome shotgun (WGS) entry which is preliminary data.</text>
</comment>
<accession>A0A9D1EN42</accession>
<dbReference type="EMBL" id="DVIR01000012">
    <property type="protein sequence ID" value="HIS24085.1"/>
    <property type="molecule type" value="Genomic_DNA"/>
</dbReference>